<keyword evidence="2" id="KW-1185">Reference proteome</keyword>
<gene>
    <name evidence="1" type="ORF">QFC19_004362</name>
</gene>
<dbReference type="Proteomes" id="UP001241377">
    <property type="component" value="Unassembled WGS sequence"/>
</dbReference>
<reference evidence="1" key="1">
    <citation type="submission" date="2023-04" db="EMBL/GenBank/DDBJ databases">
        <title>Draft Genome sequencing of Naganishia species isolated from polar environments using Oxford Nanopore Technology.</title>
        <authorList>
            <person name="Leo P."/>
            <person name="Venkateswaran K."/>
        </authorList>
    </citation>
    <scope>NUCLEOTIDE SEQUENCE</scope>
    <source>
        <strain evidence="1">MNA-CCFEE 5261</strain>
    </source>
</reference>
<protein>
    <submittedName>
        <fullName evidence="1">Uncharacterized protein</fullName>
    </submittedName>
</protein>
<sequence length="567" mass="65291">MSDSEEYSSEESYEFEFEDENEEMTEEQVPDSDLENKYYYAKGLKDDSTSTAIKEFEAIVNYEATSQEDLTWCFRACKQLIKLYYKNGLLDKVLLWVQRLTNLAPKVGSAYVEESIGRLLNHYSVSLDGEFVKKLYDIILTYIYNEDSPGASRIWLKIHISKAALLLEERQLGAAYELIKEIKLQLEESSENVQNAFSIECLALEIEYYSLLLVLENLSILQDLYRDSLNASTALTHPRIIGIIRECGGKVYFYLRNFEKARLEFYDSFKSYDEAGSIHKKRLLKYLTLCSLIAENEVNPFESQETQSYAQLPDYSDLIFMIKQYDELNLDGFDRAVAKIEKDDEFLGNDDIFHRATQLIKHNLRSKILINLLKSYKSIRFQYILDMLHISQDELEHLVIHLSNQGRVSGISMDYFDKIIEVENTATAPFPSQVHHSDILNNINALGALNFGSSGSEARNVDEEGRHVFAKELLLGSTATSTYYGASHVTEWLQCLISAIPGRAKALMSQKDQIYFEQRAETAPDNVKIDTEEKDKEATETEMTTTRVSLLDWCREIRTWQKKVSAH</sequence>
<comment type="caution">
    <text evidence="1">The sequence shown here is derived from an EMBL/GenBank/DDBJ whole genome shotgun (WGS) entry which is preliminary data.</text>
</comment>
<organism evidence="1 2">
    <name type="scientific">Naganishia cerealis</name>
    <dbReference type="NCBI Taxonomy" id="610337"/>
    <lineage>
        <taxon>Eukaryota</taxon>
        <taxon>Fungi</taxon>
        <taxon>Dikarya</taxon>
        <taxon>Basidiomycota</taxon>
        <taxon>Agaricomycotina</taxon>
        <taxon>Tremellomycetes</taxon>
        <taxon>Filobasidiales</taxon>
        <taxon>Filobasidiaceae</taxon>
        <taxon>Naganishia</taxon>
    </lineage>
</organism>
<proteinExistence type="predicted"/>
<evidence type="ECO:0000313" key="1">
    <source>
        <dbReference type="EMBL" id="KAJ9103413.1"/>
    </source>
</evidence>
<accession>A0ACC2VW90</accession>
<name>A0ACC2VW90_9TREE</name>
<evidence type="ECO:0000313" key="2">
    <source>
        <dbReference type="Proteomes" id="UP001241377"/>
    </source>
</evidence>
<dbReference type="EMBL" id="JASBWR010000046">
    <property type="protein sequence ID" value="KAJ9103413.1"/>
    <property type="molecule type" value="Genomic_DNA"/>
</dbReference>